<name>A0A6A5UPX6_9PLEO</name>
<keyword evidence="4" id="KW-1185">Reference proteome</keyword>
<feature type="coiled-coil region" evidence="1">
    <location>
        <begin position="403"/>
        <end position="488"/>
    </location>
</feature>
<organism evidence="3 4">
    <name type="scientific">Bimuria novae-zelandiae CBS 107.79</name>
    <dbReference type="NCBI Taxonomy" id="1447943"/>
    <lineage>
        <taxon>Eukaryota</taxon>
        <taxon>Fungi</taxon>
        <taxon>Dikarya</taxon>
        <taxon>Ascomycota</taxon>
        <taxon>Pezizomycotina</taxon>
        <taxon>Dothideomycetes</taxon>
        <taxon>Pleosporomycetidae</taxon>
        <taxon>Pleosporales</taxon>
        <taxon>Massarineae</taxon>
        <taxon>Didymosphaeriaceae</taxon>
        <taxon>Bimuria</taxon>
    </lineage>
</organism>
<feature type="region of interest" description="Disordered" evidence="2">
    <location>
        <begin position="875"/>
        <end position="896"/>
    </location>
</feature>
<evidence type="ECO:0000313" key="4">
    <source>
        <dbReference type="Proteomes" id="UP000800036"/>
    </source>
</evidence>
<proteinExistence type="predicted"/>
<gene>
    <name evidence="3" type="ORF">BU23DRAFT_326336</name>
</gene>
<dbReference type="Proteomes" id="UP000800036">
    <property type="component" value="Unassembled WGS sequence"/>
</dbReference>
<sequence length="896" mass="97860">MGRCVPALSDCARNLALKVESSTLPPLCLQPVTGVDSPLIRLGNAPLAFRSFLIILGERQNARLRLLPGRPTKLPPTCLDPPHNTHLQPQKYLHLRLLLSNSTPSLHSTLYSTNLLTFRLTALSLVSRHQLQHHCFNSLSSAYDMSPITFAVAMIDDGCGNADCENRKKLVRNETELSQAKKMVSKADRKLKDKKGQLFNVRIKAHKLEKAVVTAYNRSTDAETQTKELETGLSRMEDLLTVKDNQNTDDVTKVNEFETELSCMKDLLTAKDDQHTNTITKTKELETELARTKDLLAAKDIRHTDAVTKVNELETGLSRMKDPLAAKNDHHTGAAEVQKLTDELATLKKNARPRFHLQAQLNFVTASEQKLKDNLTVMKTQLTAAAASEQVLKDHLIAATVSNEELKKQLTAKDDQYTDAAAEVQKLKDELSTLKNARPRFHLQAQLTAANQELATTNNDLVTTQNELKTAKEELKTTKEEAARHQKAAISAHKDAVQAHQQRGQLQSRYAISQHTVDYLNAHNDNLNAERTSIQATLHHTTEALRAMHHDLASAKANAIFKNQELDIQKKFNDATVAKLTQAQSTIAILSSDLDTIKIELAAFRKPTATDAPSSKSTQGSNTPAQSTNVKLAAWGNAQAVIRADDVAVRRANDAKAEKMTDLPRGELITIYKPTGEAARKQTSIEAIECLLGGLKGEQAASSAEISALRKGLAAEQSAHSEMKLELRALQSALGSTQVLVKDTRAELAAVQAAKDAMVRVGCSCSSDLRAARASQVALGEELDKVNWKAIELTSSLHDALAGVIMRSGTPELVSESSSDGSESSDSEVVFVGTDGAALPREEEEEMVEMVEMVEWSAYTPPHLRKSRRAALVSERGGGGARGLGRGRGGEGVEVL</sequence>
<protein>
    <submittedName>
        <fullName evidence="3">Uncharacterized protein</fullName>
    </submittedName>
</protein>
<reference evidence="3" key="1">
    <citation type="journal article" date="2020" name="Stud. Mycol.">
        <title>101 Dothideomycetes genomes: a test case for predicting lifestyles and emergence of pathogens.</title>
        <authorList>
            <person name="Haridas S."/>
            <person name="Albert R."/>
            <person name="Binder M."/>
            <person name="Bloem J."/>
            <person name="Labutti K."/>
            <person name="Salamov A."/>
            <person name="Andreopoulos B."/>
            <person name="Baker S."/>
            <person name="Barry K."/>
            <person name="Bills G."/>
            <person name="Bluhm B."/>
            <person name="Cannon C."/>
            <person name="Castanera R."/>
            <person name="Culley D."/>
            <person name="Daum C."/>
            <person name="Ezra D."/>
            <person name="Gonzalez J."/>
            <person name="Henrissat B."/>
            <person name="Kuo A."/>
            <person name="Liang C."/>
            <person name="Lipzen A."/>
            <person name="Lutzoni F."/>
            <person name="Magnuson J."/>
            <person name="Mondo S."/>
            <person name="Nolan M."/>
            <person name="Ohm R."/>
            <person name="Pangilinan J."/>
            <person name="Park H.-J."/>
            <person name="Ramirez L."/>
            <person name="Alfaro M."/>
            <person name="Sun H."/>
            <person name="Tritt A."/>
            <person name="Yoshinaga Y."/>
            <person name="Zwiers L.-H."/>
            <person name="Turgeon B."/>
            <person name="Goodwin S."/>
            <person name="Spatafora J."/>
            <person name="Crous P."/>
            <person name="Grigoriev I."/>
        </authorList>
    </citation>
    <scope>NUCLEOTIDE SEQUENCE</scope>
    <source>
        <strain evidence="3">CBS 107.79</strain>
    </source>
</reference>
<accession>A0A6A5UPX6</accession>
<evidence type="ECO:0000256" key="1">
    <source>
        <dbReference type="SAM" id="Coils"/>
    </source>
</evidence>
<dbReference type="AlphaFoldDB" id="A0A6A5UPX6"/>
<dbReference type="EMBL" id="ML976746">
    <property type="protein sequence ID" value="KAF1966460.1"/>
    <property type="molecule type" value="Genomic_DNA"/>
</dbReference>
<evidence type="ECO:0000313" key="3">
    <source>
        <dbReference type="EMBL" id="KAF1966460.1"/>
    </source>
</evidence>
<evidence type="ECO:0000256" key="2">
    <source>
        <dbReference type="SAM" id="MobiDB-lite"/>
    </source>
</evidence>
<keyword evidence="1" id="KW-0175">Coiled coil</keyword>
<feature type="compositionally biased region" description="Gly residues" evidence="2">
    <location>
        <begin position="876"/>
        <end position="896"/>
    </location>
</feature>